<dbReference type="Gene3D" id="3.40.50.300">
    <property type="entry name" value="P-loop containing nucleotide triphosphate hydrolases"/>
    <property type="match status" value="1"/>
</dbReference>
<dbReference type="NCBIfam" id="TIGR03598">
    <property type="entry name" value="GTPase_YsxC"/>
    <property type="match status" value="1"/>
</dbReference>
<gene>
    <name evidence="10" type="primary">engB</name>
    <name evidence="13" type="ORF">FE785_00150</name>
</gene>
<dbReference type="InterPro" id="IPR006073">
    <property type="entry name" value="GTP-bd"/>
</dbReference>
<dbReference type="InterPro" id="IPR030393">
    <property type="entry name" value="G_ENGB_dom"/>
</dbReference>
<dbReference type="Proteomes" id="UP000304864">
    <property type="component" value="Chromosome"/>
</dbReference>
<dbReference type="Pfam" id="PF01926">
    <property type="entry name" value="MMR_HSR1"/>
    <property type="match status" value="1"/>
</dbReference>
<evidence type="ECO:0000256" key="3">
    <source>
        <dbReference type="ARBA" id="ARBA00022618"/>
    </source>
</evidence>
<evidence type="ECO:0000256" key="11">
    <source>
        <dbReference type="SAM" id="MobiDB-lite"/>
    </source>
</evidence>
<dbReference type="PROSITE" id="PS51706">
    <property type="entry name" value="G_ENGB"/>
    <property type="match status" value="1"/>
</dbReference>
<dbReference type="GO" id="GO:0000917">
    <property type="term" value="P:division septum assembly"/>
    <property type="evidence" value="ECO:0007669"/>
    <property type="project" value="UniProtKB-KW"/>
</dbReference>
<dbReference type="GO" id="GO:0046872">
    <property type="term" value="F:metal ion binding"/>
    <property type="evidence" value="ECO:0007669"/>
    <property type="project" value="UniProtKB-KW"/>
</dbReference>
<dbReference type="OrthoDB" id="9804921at2"/>
<evidence type="ECO:0000256" key="9">
    <source>
        <dbReference type="ARBA" id="ARBA00023306"/>
    </source>
</evidence>
<keyword evidence="7 10" id="KW-0342">GTP-binding</keyword>
<protein>
    <recommendedName>
        <fullName evidence="10">Probable GTP-binding protein EngB</fullName>
    </recommendedName>
</protein>
<feature type="compositionally biased region" description="Basic residues" evidence="11">
    <location>
        <begin position="213"/>
        <end position="232"/>
    </location>
</feature>
<feature type="domain" description="EngB-type G" evidence="12">
    <location>
        <begin position="25"/>
        <end position="199"/>
    </location>
</feature>
<dbReference type="EMBL" id="CP040602">
    <property type="protein sequence ID" value="QCU89148.1"/>
    <property type="molecule type" value="Genomic_DNA"/>
</dbReference>
<evidence type="ECO:0000259" key="12">
    <source>
        <dbReference type="PROSITE" id="PS51706"/>
    </source>
</evidence>
<dbReference type="PANTHER" id="PTHR11649">
    <property type="entry name" value="MSS1/TRME-RELATED GTP-BINDING PROTEIN"/>
    <property type="match status" value="1"/>
</dbReference>
<name>A0A4P9K2V3_9GAMM</name>
<accession>A0A4P9K2V3</accession>
<keyword evidence="14" id="KW-1185">Reference proteome</keyword>
<evidence type="ECO:0000313" key="14">
    <source>
        <dbReference type="Proteomes" id="UP000304864"/>
    </source>
</evidence>
<evidence type="ECO:0000256" key="2">
    <source>
        <dbReference type="ARBA" id="ARBA00009638"/>
    </source>
</evidence>
<keyword evidence="5 10" id="KW-0547">Nucleotide-binding</keyword>
<evidence type="ECO:0000256" key="7">
    <source>
        <dbReference type="ARBA" id="ARBA00023134"/>
    </source>
</evidence>
<dbReference type="FunFam" id="3.40.50.300:FF:000098">
    <property type="entry name" value="Probable GTP-binding protein EngB"/>
    <property type="match status" value="1"/>
</dbReference>
<evidence type="ECO:0000313" key="13">
    <source>
        <dbReference type="EMBL" id="QCU89148.1"/>
    </source>
</evidence>
<evidence type="ECO:0000256" key="10">
    <source>
        <dbReference type="HAMAP-Rule" id="MF_00321"/>
    </source>
</evidence>
<keyword evidence="6" id="KW-0460">Magnesium</keyword>
<feature type="compositionally biased region" description="Basic and acidic residues" evidence="11">
    <location>
        <begin position="201"/>
        <end position="212"/>
    </location>
</feature>
<dbReference type="KEGG" id="thig:FE785_00150"/>
<comment type="cofactor">
    <cofactor evidence="1">
        <name>Mg(2+)</name>
        <dbReference type="ChEBI" id="CHEBI:18420"/>
    </cofactor>
</comment>
<evidence type="ECO:0000256" key="5">
    <source>
        <dbReference type="ARBA" id="ARBA00022741"/>
    </source>
</evidence>
<sequence length="232" mass="26255">MQHPLYQKAEYLKSVPTLDLCPEEIVYEVAFAGRSNAGKSSALNVITSQKSLARTSKTPGRTQLINFFPVDETRALVDLPGYGFAKVNINTKRAWEAGLSEYVEKREQLKGLILLMDCRIPPTEIDLQMLDWTAEIGLPVHVLLTKADKLKKGPAKAQLMQLKKMLKAEYPHASAQLFSSLKKDGLDQVWQQLDTWMEYERPVKEKTEDSGKAKKPAPKKKPKTKGNIRRFN</sequence>
<proteinExistence type="inferred from homology"/>
<reference evidence="13 14" key="1">
    <citation type="submission" date="2019-05" db="EMBL/GenBank/DDBJ databases">
        <title>Thiomicrorhabdus sediminis sp. nov, a novel sulfur-oxidizing bacterium isolated from coastal sediment.</title>
        <authorList>
            <person name="Liu X."/>
        </authorList>
    </citation>
    <scope>NUCLEOTIDE SEQUENCE [LARGE SCALE GENOMIC DNA]</scope>
    <source>
        <strain evidence="13 14">G1</strain>
    </source>
</reference>
<dbReference type="InterPro" id="IPR027417">
    <property type="entry name" value="P-loop_NTPase"/>
</dbReference>
<dbReference type="PANTHER" id="PTHR11649:SF13">
    <property type="entry name" value="ENGB-TYPE G DOMAIN-CONTAINING PROTEIN"/>
    <property type="match status" value="1"/>
</dbReference>
<comment type="similarity">
    <text evidence="2 10">Belongs to the TRAFAC class TrmE-Era-EngA-EngB-Septin-like GTPase superfamily. EngB GTPase family.</text>
</comment>
<dbReference type="HAMAP" id="MF_00321">
    <property type="entry name" value="GTPase_EngB"/>
    <property type="match status" value="1"/>
</dbReference>
<organism evidence="13 14">
    <name type="scientific">Thiomicrorhabdus sediminis</name>
    <dbReference type="NCBI Taxonomy" id="2580412"/>
    <lineage>
        <taxon>Bacteria</taxon>
        <taxon>Pseudomonadati</taxon>
        <taxon>Pseudomonadota</taxon>
        <taxon>Gammaproteobacteria</taxon>
        <taxon>Thiotrichales</taxon>
        <taxon>Piscirickettsiaceae</taxon>
        <taxon>Thiomicrorhabdus</taxon>
    </lineage>
</organism>
<dbReference type="AlphaFoldDB" id="A0A4P9K2V3"/>
<feature type="region of interest" description="Disordered" evidence="11">
    <location>
        <begin position="201"/>
        <end position="232"/>
    </location>
</feature>
<evidence type="ECO:0000256" key="6">
    <source>
        <dbReference type="ARBA" id="ARBA00022842"/>
    </source>
</evidence>
<evidence type="ECO:0000256" key="8">
    <source>
        <dbReference type="ARBA" id="ARBA00023210"/>
    </source>
</evidence>
<evidence type="ECO:0000256" key="4">
    <source>
        <dbReference type="ARBA" id="ARBA00022723"/>
    </source>
</evidence>
<keyword evidence="4" id="KW-0479">Metal-binding</keyword>
<evidence type="ECO:0000256" key="1">
    <source>
        <dbReference type="ARBA" id="ARBA00001946"/>
    </source>
</evidence>
<dbReference type="GO" id="GO:0005525">
    <property type="term" value="F:GTP binding"/>
    <property type="evidence" value="ECO:0007669"/>
    <property type="project" value="UniProtKB-UniRule"/>
</dbReference>
<dbReference type="CDD" id="cd01876">
    <property type="entry name" value="YihA_EngB"/>
    <property type="match status" value="1"/>
</dbReference>
<comment type="function">
    <text evidence="10">Necessary for normal cell division and for the maintenance of normal septation.</text>
</comment>
<dbReference type="RefSeq" id="WP_138563222.1">
    <property type="nucleotide sequence ID" value="NZ_CP040602.1"/>
</dbReference>
<dbReference type="SUPFAM" id="SSF52540">
    <property type="entry name" value="P-loop containing nucleoside triphosphate hydrolases"/>
    <property type="match status" value="1"/>
</dbReference>
<keyword evidence="3 10" id="KW-0132">Cell division</keyword>
<keyword evidence="9 10" id="KW-0131">Cell cycle</keyword>
<keyword evidence="8 10" id="KW-0717">Septation</keyword>
<dbReference type="GO" id="GO:0005829">
    <property type="term" value="C:cytosol"/>
    <property type="evidence" value="ECO:0007669"/>
    <property type="project" value="TreeGrafter"/>
</dbReference>
<dbReference type="InterPro" id="IPR019987">
    <property type="entry name" value="GTP-bd_ribosome_bio_YsxC"/>
</dbReference>